<dbReference type="AlphaFoldDB" id="A0A5C3PQ92"/>
<organism evidence="2 3">
    <name type="scientific">Polyporus arcularius HHB13444</name>
    <dbReference type="NCBI Taxonomy" id="1314778"/>
    <lineage>
        <taxon>Eukaryota</taxon>
        <taxon>Fungi</taxon>
        <taxon>Dikarya</taxon>
        <taxon>Basidiomycota</taxon>
        <taxon>Agaricomycotina</taxon>
        <taxon>Agaricomycetes</taxon>
        <taxon>Polyporales</taxon>
        <taxon>Polyporaceae</taxon>
        <taxon>Polyporus</taxon>
    </lineage>
</organism>
<dbReference type="EMBL" id="ML211017">
    <property type="protein sequence ID" value="TFK91582.1"/>
    <property type="molecule type" value="Genomic_DNA"/>
</dbReference>
<dbReference type="Proteomes" id="UP000308197">
    <property type="component" value="Unassembled WGS sequence"/>
</dbReference>
<dbReference type="InParanoid" id="A0A5C3PQ92"/>
<evidence type="ECO:0000256" key="1">
    <source>
        <dbReference type="SAM" id="MobiDB-lite"/>
    </source>
</evidence>
<accession>A0A5C3PQ92</accession>
<evidence type="ECO:0000313" key="3">
    <source>
        <dbReference type="Proteomes" id="UP000308197"/>
    </source>
</evidence>
<keyword evidence="3" id="KW-1185">Reference proteome</keyword>
<evidence type="ECO:0000313" key="2">
    <source>
        <dbReference type="EMBL" id="TFK91582.1"/>
    </source>
</evidence>
<feature type="region of interest" description="Disordered" evidence="1">
    <location>
        <begin position="1"/>
        <end position="20"/>
    </location>
</feature>
<protein>
    <recommendedName>
        <fullName evidence="4">Ubiquitin 3 binding protein But2 C-terminal domain-containing protein</fullName>
    </recommendedName>
</protein>
<sequence>MPPYGTYSRLPSAPTATSDPDCTVEQFEYEDTATLQHATGAIGRVSETTAWNAFVWSCIGVLVLSSINLAFLSTSTTLRLAQDTLSPARSPNTLKRPSVYLGLENVVFEPSYCRSRGTFPKTFYTYDARDGPRAELQHLHAPDDKMSLTFGGPIHAVVDTYIPDYGLENCTLQLRRMSPSHPTTDRPHTTRAFNIDIYLLPSLNPADRARRVHIDMLSFAIGKESASKPFFCPSRSHVFFEWVCASDECESQISIPLEGVTSLTASAESLTKTGFTVTQYESLKCIDTSA</sequence>
<gene>
    <name evidence="2" type="ORF">K466DRAFT_582712</name>
</gene>
<evidence type="ECO:0008006" key="4">
    <source>
        <dbReference type="Google" id="ProtNLM"/>
    </source>
</evidence>
<proteinExistence type="predicted"/>
<reference evidence="2 3" key="1">
    <citation type="journal article" date="2019" name="Nat. Ecol. Evol.">
        <title>Megaphylogeny resolves global patterns of mushroom evolution.</title>
        <authorList>
            <person name="Varga T."/>
            <person name="Krizsan K."/>
            <person name="Foldi C."/>
            <person name="Dima B."/>
            <person name="Sanchez-Garcia M."/>
            <person name="Sanchez-Ramirez S."/>
            <person name="Szollosi G.J."/>
            <person name="Szarkandi J.G."/>
            <person name="Papp V."/>
            <person name="Albert L."/>
            <person name="Andreopoulos W."/>
            <person name="Angelini C."/>
            <person name="Antonin V."/>
            <person name="Barry K.W."/>
            <person name="Bougher N.L."/>
            <person name="Buchanan P."/>
            <person name="Buyck B."/>
            <person name="Bense V."/>
            <person name="Catcheside P."/>
            <person name="Chovatia M."/>
            <person name="Cooper J."/>
            <person name="Damon W."/>
            <person name="Desjardin D."/>
            <person name="Finy P."/>
            <person name="Geml J."/>
            <person name="Haridas S."/>
            <person name="Hughes K."/>
            <person name="Justo A."/>
            <person name="Karasinski D."/>
            <person name="Kautmanova I."/>
            <person name="Kiss B."/>
            <person name="Kocsube S."/>
            <person name="Kotiranta H."/>
            <person name="LaButti K.M."/>
            <person name="Lechner B.E."/>
            <person name="Liimatainen K."/>
            <person name="Lipzen A."/>
            <person name="Lukacs Z."/>
            <person name="Mihaltcheva S."/>
            <person name="Morgado L.N."/>
            <person name="Niskanen T."/>
            <person name="Noordeloos M.E."/>
            <person name="Ohm R.A."/>
            <person name="Ortiz-Santana B."/>
            <person name="Ovrebo C."/>
            <person name="Racz N."/>
            <person name="Riley R."/>
            <person name="Savchenko A."/>
            <person name="Shiryaev A."/>
            <person name="Soop K."/>
            <person name="Spirin V."/>
            <person name="Szebenyi C."/>
            <person name="Tomsovsky M."/>
            <person name="Tulloss R.E."/>
            <person name="Uehling J."/>
            <person name="Grigoriev I.V."/>
            <person name="Vagvolgyi C."/>
            <person name="Papp T."/>
            <person name="Martin F.M."/>
            <person name="Miettinen O."/>
            <person name="Hibbett D.S."/>
            <person name="Nagy L.G."/>
        </authorList>
    </citation>
    <scope>NUCLEOTIDE SEQUENCE [LARGE SCALE GENOMIC DNA]</scope>
    <source>
        <strain evidence="2 3">HHB13444</strain>
    </source>
</reference>
<name>A0A5C3PQ92_9APHY</name>